<dbReference type="GO" id="GO:0008173">
    <property type="term" value="F:RNA methyltransferase activity"/>
    <property type="evidence" value="ECO:0007669"/>
    <property type="project" value="InterPro"/>
</dbReference>
<dbReference type="SMART" id="SM00967">
    <property type="entry name" value="SpoU_sub_bind"/>
    <property type="match status" value="1"/>
</dbReference>
<dbReference type="Gene3D" id="3.40.1280.10">
    <property type="match status" value="1"/>
</dbReference>
<dbReference type="GO" id="GO:0003723">
    <property type="term" value="F:RNA binding"/>
    <property type="evidence" value="ECO:0007669"/>
    <property type="project" value="InterPro"/>
</dbReference>
<dbReference type="OrthoDB" id="9785673at2"/>
<dbReference type="SUPFAM" id="SSF55315">
    <property type="entry name" value="L30e-like"/>
    <property type="match status" value="1"/>
</dbReference>
<gene>
    <name evidence="4" type="ORF">SAE02_63670</name>
</gene>
<dbReference type="GO" id="GO:0032259">
    <property type="term" value="P:methylation"/>
    <property type="evidence" value="ECO:0007669"/>
    <property type="project" value="UniProtKB-KW"/>
</dbReference>
<feature type="domain" description="RNA 2-O ribose methyltransferase substrate binding" evidence="3">
    <location>
        <begin position="3"/>
        <end position="78"/>
    </location>
</feature>
<comment type="caution">
    <text evidence="4">The sequence shown here is derived from an EMBL/GenBank/DDBJ whole genome shotgun (WGS) entry which is preliminary data.</text>
</comment>
<evidence type="ECO:0000259" key="3">
    <source>
        <dbReference type="SMART" id="SM00967"/>
    </source>
</evidence>
<dbReference type="InterPro" id="IPR029026">
    <property type="entry name" value="tRNA_m1G_MTases_N"/>
</dbReference>
<dbReference type="InterPro" id="IPR029064">
    <property type="entry name" value="Ribosomal_eL30-like_sf"/>
</dbReference>
<keyword evidence="1 4" id="KW-0489">Methyltransferase</keyword>
<dbReference type="Pfam" id="PF08032">
    <property type="entry name" value="SpoU_sub_bind"/>
    <property type="match status" value="1"/>
</dbReference>
<keyword evidence="5" id="KW-1185">Reference proteome</keyword>
<dbReference type="SUPFAM" id="SSF75217">
    <property type="entry name" value="alpha/beta knot"/>
    <property type="match status" value="1"/>
</dbReference>
<evidence type="ECO:0000313" key="5">
    <source>
        <dbReference type="Proteomes" id="UP000321523"/>
    </source>
</evidence>
<dbReference type="Proteomes" id="UP000321523">
    <property type="component" value="Unassembled WGS sequence"/>
</dbReference>
<dbReference type="PANTHER" id="PTHR46429:SF2">
    <property type="entry name" value="TRNA_RRNA METHYLTRANSFERASE"/>
    <property type="match status" value="1"/>
</dbReference>
<dbReference type="InterPro" id="IPR029028">
    <property type="entry name" value="Alpha/beta_knot_MTases"/>
</dbReference>
<dbReference type="InterPro" id="IPR001537">
    <property type="entry name" value="SpoU_MeTrfase"/>
</dbReference>
<dbReference type="CDD" id="cd18095">
    <property type="entry name" value="SpoU-like_rRNA-MTase"/>
    <property type="match status" value="1"/>
</dbReference>
<keyword evidence="2 4" id="KW-0808">Transferase</keyword>
<evidence type="ECO:0000256" key="2">
    <source>
        <dbReference type="ARBA" id="ARBA00022679"/>
    </source>
</evidence>
<reference evidence="4 5" key="1">
    <citation type="submission" date="2019-07" db="EMBL/GenBank/DDBJ databases">
        <title>Whole genome shotgun sequence of Skermanella aerolata NBRC 106429.</title>
        <authorList>
            <person name="Hosoyama A."/>
            <person name="Uohara A."/>
            <person name="Ohji S."/>
            <person name="Ichikawa N."/>
        </authorList>
    </citation>
    <scope>NUCLEOTIDE SEQUENCE [LARGE SCALE GENOMIC DNA]</scope>
    <source>
        <strain evidence="4 5">NBRC 106429</strain>
    </source>
</reference>
<evidence type="ECO:0000256" key="1">
    <source>
        <dbReference type="ARBA" id="ARBA00022603"/>
    </source>
</evidence>
<sequence length="243" mass="25842">MLRITGLPAVAALFERNGRLVERLFFDERNAAAVAGFCKELGKARKPYRQVDADELARVAGTVLHGGVVAVTGLRPIMNFDPAEAKRWAAEGKPLLLLDGIGNPHNLGAIVRTAAFFGLDRIVISDHPSQAGPSEASYRVAEGGMEHVRLYKATGFPKVLQQLKSSYKVLGTALGRGEPLDRMSSDGRPVAIVLGNEEEGLGAATLHACEGVATLTGSGRVQSLNVAATAAILIHELTRTARR</sequence>
<dbReference type="InterPro" id="IPR013123">
    <property type="entry name" value="SpoU_subst-bd"/>
</dbReference>
<evidence type="ECO:0000313" key="4">
    <source>
        <dbReference type="EMBL" id="GEO42219.1"/>
    </source>
</evidence>
<dbReference type="Pfam" id="PF00588">
    <property type="entry name" value="SpoU_methylase"/>
    <property type="match status" value="1"/>
</dbReference>
<dbReference type="AlphaFoldDB" id="A0A512E0K5"/>
<dbReference type="Gene3D" id="3.30.1330.30">
    <property type="match status" value="1"/>
</dbReference>
<dbReference type="GO" id="GO:0005829">
    <property type="term" value="C:cytosol"/>
    <property type="evidence" value="ECO:0007669"/>
    <property type="project" value="TreeGrafter"/>
</dbReference>
<dbReference type="PANTHER" id="PTHR46429">
    <property type="entry name" value="23S RRNA (GUANOSINE-2'-O-)-METHYLTRANSFERASE RLMB"/>
    <property type="match status" value="1"/>
</dbReference>
<dbReference type="GO" id="GO:0006396">
    <property type="term" value="P:RNA processing"/>
    <property type="evidence" value="ECO:0007669"/>
    <property type="project" value="InterPro"/>
</dbReference>
<name>A0A512E0K5_9PROT</name>
<dbReference type="InterPro" id="IPR004441">
    <property type="entry name" value="rRNA_MeTrfase_TrmH"/>
</dbReference>
<accession>A0A512E0K5</accession>
<dbReference type="EMBL" id="BJYZ01000037">
    <property type="protein sequence ID" value="GEO42219.1"/>
    <property type="molecule type" value="Genomic_DNA"/>
</dbReference>
<organism evidence="4 5">
    <name type="scientific">Skermanella aerolata</name>
    <dbReference type="NCBI Taxonomy" id="393310"/>
    <lineage>
        <taxon>Bacteria</taxon>
        <taxon>Pseudomonadati</taxon>
        <taxon>Pseudomonadota</taxon>
        <taxon>Alphaproteobacteria</taxon>
        <taxon>Rhodospirillales</taxon>
        <taxon>Azospirillaceae</taxon>
        <taxon>Skermanella</taxon>
    </lineage>
</organism>
<proteinExistence type="predicted"/>
<protein>
    <submittedName>
        <fullName evidence="4">RNA methyltransferase</fullName>
    </submittedName>
</protein>